<sequence>MTCALGWAAAAPHEAAAADGTWNLYYLDENASLKQMPGEFTALGRTTSSFVVQGAACAIDADGSGWAPNSGSPYRPSADAQCVANTETEAHDDSDAIPMHSDIWGTMTIRRHERDVRSYWLNLSVDESGRLWVIPDSTSDDNTSAPTWAYRDIEFSAGTAGSSPFKDDEKPVLLLGRPRAQAAGTVINQSPTAGAPVSDLTIPALAVGGGLAALGFGLSRRRRA</sequence>
<gene>
    <name evidence="2" type="ORF">EMO91_06595</name>
</gene>
<evidence type="ECO:0000313" key="3">
    <source>
        <dbReference type="Proteomes" id="UP000410049"/>
    </source>
</evidence>
<feature type="transmembrane region" description="Helical" evidence="1">
    <location>
        <begin position="200"/>
        <end position="218"/>
    </location>
</feature>
<keyword evidence="1" id="KW-0812">Transmembrane</keyword>
<dbReference type="EMBL" id="RZUH01000004">
    <property type="protein sequence ID" value="KAA8828103.1"/>
    <property type="molecule type" value="Genomic_DNA"/>
</dbReference>
<comment type="caution">
    <text evidence="2">The sequence shown here is derived from an EMBL/GenBank/DDBJ whole genome shotgun (WGS) entry which is preliminary data.</text>
</comment>
<keyword evidence="1" id="KW-0472">Membrane</keyword>
<dbReference type="RefSeq" id="WP_150379269.1">
    <property type="nucleotide sequence ID" value="NZ_RZUH01000004.1"/>
</dbReference>
<keyword evidence="1" id="KW-1133">Transmembrane helix</keyword>
<evidence type="ECO:0000256" key="1">
    <source>
        <dbReference type="SAM" id="Phobius"/>
    </source>
</evidence>
<dbReference type="AlphaFoldDB" id="A0A5M9ZLA5"/>
<name>A0A5M9ZLA5_9BIFI</name>
<organism evidence="2 3">
    <name type="scientific">Bifidobacterium myosotis</name>
    <dbReference type="NCBI Taxonomy" id="1630166"/>
    <lineage>
        <taxon>Bacteria</taxon>
        <taxon>Bacillati</taxon>
        <taxon>Actinomycetota</taxon>
        <taxon>Actinomycetes</taxon>
        <taxon>Bifidobacteriales</taxon>
        <taxon>Bifidobacteriaceae</taxon>
        <taxon>Bifidobacterium</taxon>
    </lineage>
</organism>
<proteinExistence type="predicted"/>
<reference evidence="2 3" key="1">
    <citation type="journal article" date="2019" name="Syst. Appl. Microbiol.">
        <title>Characterization of Bifidobacterium species in feaces of the Egyptian fruit bat: Description of B. vespertilionis sp. nov. and B. rousetti sp. nov.</title>
        <authorList>
            <person name="Modesto M."/>
            <person name="Satti M."/>
            <person name="Watanabe K."/>
            <person name="Puglisi E."/>
            <person name="Morelli L."/>
            <person name="Huang C.-H."/>
            <person name="Liou J.-S."/>
            <person name="Miyashita M."/>
            <person name="Tamura T."/>
            <person name="Saito S."/>
            <person name="Mori K."/>
            <person name="Huang L."/>
            <person name="Sciavilla P."/>
            <person name="Sandri C."/>
            <person name="Spiezio C."/>
            <person name="Vitali F."/>
            <person name="Cavalieri D."/>
            <person name="Perpetuini G."/>
            <person name="Tofalo R."/>
            <person name="Bonetti A."/>
            <person name="Arita M."/>
            <person name="Mattarelli P."/>
        </authorList>
    </citation>
    <scope>NUCLEOTIDE SEQUENCE [LARGE SCALE GENOMIC DNA]</scope>
    <source>
        <strain evidence="2 3">RST17</strain>
    </source>
</reference>
<accession>A0A5M9ZLA5</accession>
<evidence type="ECO:0000313" key="2">
    <source>
        <dbReference type="EMBL" id="KAA8828103.1"/>
    </source>
</evidence>
<protein>
    <submittedName>
        <fullName evidence="2">Uncharacterized protein</fullName>
    </submittedName>
</protein>
<dbReference type="Proteomes" id="UP000410049">
    <property type="component" value="Unassembled WGS sequence"/>
</dbReference>